<dbReference type="GO" id="GO:0003677">
    <property type="term" value="F:DNA binding"/>
    <property type="evidence" value="ECO:0007669"/>
    <property type="project" value="UniProtKB-KW"/>
</dbReference>
<dbReference type="InterPro" id="IPR000055">
    <property type="entry name" value="Restrct_endonuc_typeI_TRD"/>
</dbReference>
<evidence type="ECO:0000256" key="3">
    <source>
        <dbReference type="ARBA" id="ARBA00023125"/>
    </source>
</evidence>
<gene>
    <name evidence="5" type="ORF">ABDD91_28010</name>
</gene>
<keyword evidence="5" id="KW-0540">Nuclease</keyword>
<dbReference type="GO" id="GO:0016787">
    <property type="term" value="F:hydrolase activity"/>
    <property type="evidence" value="ECO:0007669"/>
    <property type="project" value="UniProtKB-KW"/>
</dbReference>
<dbReference type="Proteomes" id="UP001418804">
    <property type="component" value="Unassembled WGS sequence"/>
</dbReference>
<dbReference type="CDD" id="cd17244">
    <property type="entry name" value="RMtype1_S_Apa101655I-TRD2-CR2_like"/>
    <property type="match status" value="1"/>
</dbReference>
<dbReference type="Gene3D" id="3.90.220.20">
    <property type="entry name" value="DNA methylase specificity domains"/>
    <property type="match status" value="2"/>
</dbReference>
<evidence type="ECO:0000256" key="2">
    <source>
        <dbReference type="ARBA" id="ARBA00022747"/>
    </source>
</evidence>
<dbReference type="PANTHER" id="PTHR30408:SF12">
    <property type="entry name" value="TYPE I RESTRICTION ENZYME MJAVIII SPECIFICITY SUBUNIT"/>
    <property type="match status" value="1"/>
</dbReference>
<accession>A0ABD5KZI6</accession>
<feature type="domain" description="Type I restriction modification DNA specificity" evidence="4">
    <location>
        <begin position="3"/>
        <end position="171"/>
    </location>
</feature>
<keyword evidence="3" id="KW-0238">DNA-binding</keyword>
<dbReference type="RefSeq" id="WP_345936478.1">
    <property type="nucleotide sequence ID" value="NZ_JBDIVD010000005.1"/>
</dbReference>
<feature type="domain" description="Type I restriction modification DNA specificity" evidence="4">
    <location>
        <begin position="212"/>
        <end position="361"/>
    </location>
</feature>
<proteinExistence type="inferred from homology"/>
<dbReference type="EC" id="3.1.21.-" evidence="5"/>
<dbReference type="CDD" id="cd17517">
    <property type="entry name" value="RMtype1_S_EcoKI_StySPI-TRD2-CR2_like"/>
    <property type="match status" value="1"/>
</dbReference>
<evidence type="ECO:0000313" key="5">
    <source>
        <dbReference type="EMBL" id="MEN3156671.1"/>
    </source>
</evidence>
<evidence type="ECO:0000259" key="4">
    <source>
        <dbReference type="Pfam" id="PF01420"/>
    </source>
</evidence>
<dbReference type="PANTHER" id="PTHR30408">
    <property type="entry name" value="TYPE-1 RESTRICTION ENZYME ECOKI SPECIFICITY PROTEIN"/>
    <property type="match status" value="1"/>
</dbReference>
<reference evidence="5 6" key="1">
    <citation type="submission" date="2024-05" db="EMBL/GenBank/DDBJ databases">
        <title>The mechanism of isolation and screening of efficient mineral weathering bacteria priestia aryabhattai c4-10 with weathered biotite.</title>
        <authorList>
            <person name="Yang S."/>
        </authorList>
    </citation>
    <scope>NUCLEOTIDE SEQUENCE [LARGE SCALE GENOMIC DNA]</scope>
    <source>
        <strain evidence="5 6">C4-10</strain>
    </source>
</reference>
<protein>
    <submittedName>
        <fullName evidence="5">Restriction endonuclease subunit S</fullName>
        <ecNumber evidence="5">3.1.21.-</ecNumber>
    </submittedName>
</protein>
<comment type="caution">
    <text evidence="5">The sequence shown here is derived from an EMBL/GenBank/DDBJ whole genome shotgun (WGS) entry which is preliminary data.</text>
</comment>
<evidence type="ECO:0000256" key="1">
    <source>
        <dbReference type="ARBA" id="ARBA00010923"/>
    </source>
</evidence>
<reference evidence="5 6" key="2">
    <citation type="submission" date="2024-05" db="EMBL/GenBank/DDBJ databases">
        <authorList>
            <person name="Zheng X."/>
        </authorList>
    </citation>
    <scope>NUCLEOTIDE SEQUENCE [LARGE SCALE GENOMIC DNA]</scope>
    <source>
        <strain evidence="5 6">C4-10</strain>
    </source>
</reference>
<keyword evidence="5" id="KW-0255">Endonuclease</keyword>
<dbReference type="InterPro" id="IPR052021">
    <property type="entry name" value="Type-I_RS_S_subunit"/>
</dbReference>
<comment type="similarity">
    <text evidence="1">Belongs to the type-I restriction system S methylase family.</text>
</comment>
<dbReference type="SUPFAM" id="SSF116734">
    <property type="entry name" value="DNA methylase specificity domain"/>
    <property type="match status" value="2"/>
</dbReference>
<dbReference type="AlphaFoldDB" id="A0ABD5KZI6"/>
<organism evidence="5 6">
    <name type="scientific">Priestia aryabhattai</name>
    <name type="common">Bacillus aryabhattai</name>
    <dbReference type="NCBI Taxonomy" id="412384"/>
    <lineage>
        <taxon>Bacteria</taxon>
        <taxon>Bacillati</taxon>
        <taxon>Bacillota</taxon>
        <taxon>Bacilli</taxon>
        <taxon>Bacillales</taxon>
        <taxon>Bacillaceae</taxon>
        <taxon>Priestia</taxon>
    </lineage>
</organism>
<dbReference type="GO" id="GO:0004519">
    <property type="term" value="F:endonuclease activity"/>
    <property type="evidence" value="ECO:0007669"/>
    <property type="project" value="UniProtKB-KW"/>
</dbReference>
<dbReference type="GO" id="GO:0009307">
    <property type="term" value="P:DNA restriction-modification system"/>
    <property type="evidence" value="ECO:0007669"/>
    <property type="project" value="UniProtKB-KW"/>
</dbReference>
<name>A0ABD5KZI6_PRIAR</name>
<sequence>MVSFKKRLLNELCEINIGKTPLRANSLYWGTGRNWLSIADLKRKYVSFTKEQITELAIEKCNMKIIPKNTVVMSFKLSLGKLAIVQDDIYSNEAIASFPIKNKDELLPEYLYYALKTVDLKKYADKAAKGITLNKKKLNMIQIPYTDIDTQKKVVEILNSAEILIQNRQAQIIALDELIQSIFYKTFGDLFKNPYEFKKVQLDFLLKEPPQNGMYKPSTDYCETEGTPILRIDSFYKGKITKLDELKRIKSTELEIKKYRLNINDIVINRVNSIEYLGKCGLVETLNEDTVFESNMMKLRINDELVNPKYLTHVLSSAFIHNQILKKAKHSVNQSSINQTDVKSFEIILPPINLQNEYASKIIEIEKHKSVFVESLKDFNYFYHACLAKSFKSESFKEYV</sequence>
<dbReference type="InterPro" id="IPR044946">
    <property type="entry name" value="Restrct_endonuc_typeI_TRD_sf"/>
</dbReference>
<dbReference type="Pfam" id="PF01420">
    <property type="entry name" value="Methylase_S"/>
    <property type="match status" value="2"/>
</dbReference>
<evidence type="ECO:0000313" key="6">
    <source>
        <dbReference type="Proteomes" id="UP001418804"/>
    </source>
</evidence>
<keyword evidence="2" id="KW-0680">Restriction system</keyword>
<dbReference type="EMBL" id="JBDIVD010000005">
    <property type="protein sequence ID" value="MEN3156671.1"/>
    <property type="molecule type" value="Genomic_DNA"/>
</dbReference>
<keyword evidence="5" id="KW-0378">Hydrolase</keyword>